<feature type="region of interest" description="Disordered" evidence="1">
    <location>
        <begin position="300"/>
        <end position="326"/>
    </location>
</feature>
<dbReference type="EMBL" id="JBBKZV010000001">
    <property type="protein sequence ID" value="MEJ8820984.1"/>
    <property type="molecule type" value="Genomic_DNA"/>
</dbReference>
<gene>
    <name evidence="4" type="ORF">WKW80_02900</name>
</gene>
<dbReference type="InterPro" id="IPR036291">
    <property type="entry name" value="NAD(P)-bd_dom_sf"/>
</dbReference>
<feature type="compositionally biased region" description="Polar residues" evidence="1">
    <location>
        <begin position="317"/>
        <end position="326"/>
    </location>
</feature>
<dbReference type="PANTHER" id="PTHR40459">
    <property type="entry name" value="CONSERVED HYPOTHETICAL ALANINE AND LEUCINE RICH PROTEIN"/>
    <property type="match status" value="1"/>
</dbReference>
<dbReference type="InterPro" id="IPR028939">
    <property type="entry name" value="P5C_Rdtase_cat_N"/>
</dbReference>
<dbReference type="InterPro" id="IPR018931">
    <property type="entry name" value="DUF2520"/>
</dbReference>
<comment type="caution">
    <text evidence="4">The sequence shown here is derived from an EMBL/GenBank/DDBJ whole genome shotgun (WGS) entry which is preliminary data.</text>
</comment>
<dbReference type="Gene3D" id="3.40.50.720">
    <property type="entry name" value="NAD(P)-binding Rossmann-like Domain"/>
    <property type="match status" value="1"/>
</dbReference>
<dbReference type="SUPFAM" id="SSF48179">
    <property type="entry name" value="6-phosphogluconate dehydrogenase C-terminal domain-like"/>
    <property type="match status" value="1"/>
</dbReference>
<name>A0ABU8VUT0_9BURK</name>
<dbReference type="Proteomes" id="UP001363010">
    <property type="component" value="Unassembled WGS sequence"/>
</dbReference>
<dbReference type="InterPro" id="IPR008927">
    <property type="entry name" value="6-PGluconate_DH-like_C_sf"/>
</dbReference>
<accession>A0ABU8VUT0</accession>
<keyword evidence="5" id="KW-1185">Reference proteome</keyword>
<feature type="domain" description="DUF2520" evidence="3">
    <location>
        <begin position="137"/>
        <end position="264"/>
    </location>
</feature>
<evidence type="ECO:0000259" key="2">
    <source>
        <dbReference type="Pfam" id="PF03807"/>
    </source>
</evidence>
<dbReference type="SUPFAM" id="SSF51735">
    <property type="entry name" value="NAD(P)-binding Rossmann-fold domains"/>
    <property type="match status" value="1"/>
</dbReference>
<dbReference type="Pfam" id="PF10728">
    <property type="entry name" value="DUF2520"/>
    <property type="match status" value="1"/>
</dbReference>
<evidence type="ECO:0000313" key="5">
    <source>
        <dbReference type="Proteomes" id="UP001363010"/>
    </source>
</evidence>
<dbReference type="Pfam" id="PF03807">
    <property type="entry name" value="F420_oxidored"/>
    <property type="match status" value="1"/>
</dbReference>
<organism evidence="4 5">
    <name type="scientific">Variovorax humicola</name>
    <dbReference type="NCBI Taxonomy" id="1769758"/>
    <lineage>
        <taxon>Bacteria</taxon>
        <taxon>Pseudomonadati</taxon>
        <taxon>Pseudomonadota</taxon>
        <taxon>Betaproteobacteria</taxon>
        <taxon>Burkholderiales</taxon>
        <taxon>Comamonadaceae</taxon>
        <taxon>Variovorax</taxon>
    </lineage>
</organism>
<proteinExistence type="predicted"/>
<evidence type="ECO:0000256" key="1">
    <source>
        <dbReference type="SAM" id="MobiDB-lite"/>
    </source>
</evidence>
<dbReference type="InterPro" id="IPR037108">
    <property type="entry name" value="TM1727-like_C_sf"/>
</dbReference>
<sequence>MHGILDPRIGFIGAGRLGKALAWSLAGAGLRVTAAASNQHDRAAELAARIDGCEATTAQAVVDGCDLVFVTTPDAAIARAVAALRWRTGVAVVHCSGVTEVDALAAARDQGASIGGFHPMQTFGDPEAAVASLPGSTITIEAESETLNAALVMLAQRLGCRVNRLPPGMRGRYHAAAGFTSQFINALFAEAARVWESWGATEADALQAMMPMAKGTLASIESAGIARGMPGPVSRGDVSSVEKHVAALGGLGSHTLDFYRVLCGSTVKLALEGGAIDASTARQLEAVLQAALQVQSLDRAADESTSASAPQAVDPHVTSTRDASAS</sequence>
<evidence type="ECO:0000313" key="4">
    <source>
        <dbReference type="EMBL" id="MEJ8820984.1"/>
    </source>
</evidence>
<dbReference type="RefSeq" id="WP_340362007.1">
    <property type="nucleotide sequence ID" value="NZ_JBBKZV010000001.1"/>
</dbReference>
<dbReference type="PANTHER" id="PTHR40459:SF1">
    <property type="entry name" value="CONSERVED HYPOTHETICAL ALANINE AND LEUCINE RICH PROTEIN"/>
    <property type="match status" value="1"/>
</dbReference>
<evidence type="ECO:0000259" key="3">
    <source>
        <dbReference type="Pfam" id="PF10728"/>
    </source>
</evidence>
<protein>
    <submittedName>
        <fullName evidence="4">DUF2520 domain-containing protein</fullName>
    </submittedName>
</protein>
<feature type="domain" description="Pyrroline-5-carboxylate reductase catalytic N-terminal" evidence="2">
    <location>
        <begin position="8"/>
        <end position="93"/>
    </location>
</feature>
<dbReference type="Gene3D" id="1.10.1040.20">
    <property type="entry name" value="ProC-like, C-terminal domain"/>
    <property type="match status" value="1"/>
</dbReference>
<reference evidence="4 5" key="1">
    <citation type="submission" date="2024-03" db="EMBL/GenBank/DDBJ databases">
        <title>Novel species of the genus Variovorax.</title>
        <authorList>
            <person name="Liu Q."/>
            <person name="Xin Y.-H."/>
        </authorList>
    </citation>
    <scope>NUCLEOTIDE SEQUENCE [LARGE SCALE GENOMIC DNA]</scope>
    <source>
        <strain evidence="4 5">KACC 18501</strain>
    </source>
</reference>